<accession>A0A3N1UQR3</accession>
<dbReference type="OrthoDB" id="2328009at2"/>
<sequence>MSNSYYDMAQICRNGHVITSMAQSSPQSKQKFFSKCGEETVTACDSRGAPIRGYYHVPGVIAPLDYQKPAYCYNCGSPYSWTVKGIEAASELADELEGLTDDEKAQLKNSLPDLVNNSARRTVAEIKFKKIMKKAGSQAIAAMKEILFNVVNETVKKSLFGG</sequence>
<dbReference type="RefSeq" id="WP_123290628.1">
    <property type="nucleotide sequence ID" value="NZ_RJVA01000013.1"/>
</dbReference>
<gene>
    <name evidence="1" type="ORF">EDC27_2148</name>
</gene>
<dbReference type="AlphaFoldDB" id="A0A3N1UQR3"/>
<dbReference type="Proteomes" id="UP000276223">
    <property type="component" value="Unassembled WGS sequence"/>
</dbReference>
<protein>
    <submittedName>
        <fullName evidence="1">Uncharacterized protein</fullName>
    </submittedName>
</protein>
<dbReference type="InterPro" id="IPR016891">
    <property type="entry name" value="DUF2321"/>
</dbReference>
<comment type="caution">
    <text evidence="1">The sequence shown here is derived from an EMBL/GenBank/DDBJ whole genome shotgun (WGS) entry which is preliminary data.</text>
</comment>
<organism evidence="1 2">
    <name type="scientific">Desulfosoma caldarium</name>
    <dbReference type="NCBI Taxonomy" id="610254"/>
    <lineage>
        <taxon>Bacteria</taxon>
        <taxon>Pseudomonadati</taxon>
        <taxon>Thermodesulfobacteriota</taxon>
        <taxon>Syntrophobacteria</taxon>
        <taxon>Syntrophobacterales</taxon>
        <taxon>Syntrophobacteraceae</taxon>
        <taxon>Desulfosoma</taxon>
    </lineage>
</organism>
<reference evidence="1 2" key="1">
    <citation type="submission" date="2018-11" db="EMBL/GenBank/DDBJ databases">
        <title>Genomic Encyclopedia of Type Strains, Phase IV (KMG-IV): sequencing the most valuable type-strain genomes for metagenomic binning, comparative biology and taxonomic classification.</title>
        <authorList>
            <person name="Goeker M."/>
        </authorList>
    </citation>
    <scope>NUCLEOTIDE SEQUENCE [LARGE SCALE GENOMIC DNA]</scope>
    <source>
        <strain evidence="1 2">DSM 22027</strain>
    </source>
</reference>
<evidence type="ECO:0000313" key="2">
    <source>
        <dbReference type="Proteomes" id="UP000276223"/>
    </source>
</evidence>
<dbReference type="Pfam" id="PF10083">
    <property type="entry name" value="DUF2321"/>
    <property type="match status" value="1"/>
</dbReference>
<keyword evidence="2" id="KW-1185">Reference proteome</keyword>
<name>A0A3N1UQR3_9BACT</name>
<evidence type="ECO:0000313" key="1">
    <source>
        <dbReference type="EMBL" id="ROQ90887.1"/>
    </source>
</evidence>
<dbReference type="EMBL" id="RJVA01000013">
    <property type="protein sequence ID" value="ROQ90887.1"/>
    <property type="molecule type" value="Genomic_DNA"/>
</dbReference>
<proteinExistence type="predicted"/>